<reference evidence="4" key="1">
    <citation type="submission" date="2012-11" db="EMBL/GenBank/DDBJ databases">
        <authorList>
            <person name="Lucero-Rivera Y.E."/>
            <person name="Tovar-Ramirez D."/>
        </authorList>
    </citation>
    <scope>NUCLEOTIDE SEQUENCE [LARGE SCALE GENOMIC DNA]</scope>
    <source>
        <strain evidence="4">Araruama</strain>
    </source>
</reference>
<comment type="caution">
    <text evidence="3">The sequence shown here is derived from an EMBL/GenBank/DDBJ whole genome shotgun (WGS) entry which is preliminary data.</text>
</comment>
<keyword evidence="1" id="KW-0175">Coiled coil</keyword>
<feature type="chain" id="PRO_5010704625" evidence="2">
    <location>
        <begin position="23"/>
        <end position="255"/>
    </location>
</feature>
<evidence type="ECO:0000313" key="3">
    <source>
        <dbReference type="EMBL" id="ETR66810.1"/>
    </source>
</evidence>
<evidence type="ECO:0000313" key="4">
    <source>
        <dbReference type="Proteomes" id="UP000189670"/>
    </source>
</evidence>
<keyword evidence="2" id="KW-0732">Signal</keyword>
<accession>A0A1V1NW51</accession>
<dbReference type="EMBL" id="ATBP01001735">
    <property type="protein sequence ID" value="ETR66810.1"/>
    <property type="molecule type" value="Genomic_DNA"/>
</dbReference>
<dbReference type="AlphaFoldDB" id="A0A1V1NW51"/>
<name>A0A1V1NW51_9BACT</name>
<protein>
    <submittedName>
        <fullName evidence="3">Conjugal transfer protein TrbJ</fullName>
    </submittedName>
</protein>
<gene>
    <name evidence="3" type="ORF">OMM_05471</name>
</gene>
<feature type="coiled-coil region" evidence="1">
    <location>
        <begin position="162"/>
        <end position="206"/>
    </location>
</feature>
<sequence length="255" mass="29230">MYFKQNLLALLIVLIPSQAAIANLPVMDIANLAQNVQNTLSVFELDLKSMQSLANQSRQLANDSQKIDNQIRQIEYMVKNLKRLNVVLRDPNLSTVQKLNQMCYTSQGIGYGMNNMNHTYDEFMRNKEQPVSGTSLEKNQKQLLFQIEQNNKTAMDIQEECIDNIEMDIADVNAALDRSRNAVGTMEALQVNNELLAQQIKQSMRLQQLMVSRGSIDSSVLNEMQSKEHIQELRHEYLMSDFKRQSTIKPSMEMP</sequence>
<dbReference type="Proteomes" id="UP000189670">
    <property type="component" value="Unassembled WGS sequence"/>
</dbReference>
<proteinExistence type="predicted"/>
<organism evidence="3 4">
    <name type="scientific">Candidatus Magnetoglobus multicellularis str. Araruama</name>
    <dbReference type="NCBI Taxonomy" id="890399"/>
    <lineage>
        <taxon>Bacteria</taxon>
        <taxon>Pseudomonadati</taxon>
        <taxon>Thermodesulfobacteriota</taxon>
        <taxon>Desulfobacteria</taxon>
        <taxon>Desulfobacterales</taxon>
        <taxon>Desulfobacteraceae</taxon>
        <taxon>Candidatus Magnetoglobus</taxon>
    </lineage>
</organism>
<evidence type="ECO:0000256" key="2">
    <source>
        <dbReference type="SAM" id="SignalP"/>
    </source>
</evidence>
<feature type="signal peptide" evidence="2">
    <location>
        <begin position="1"/>
        <end position="22"/>
    </location>
</feature>
<evidence type="ECO:0000256" key="1">
    <source>
        <dbReference type="SAM" id="Coils"/>
    </source>
</evidence>